<dbReference type="Proteomes" id="UP000249396">
    <property type="component" value="Unassembled WGS sequence"/>
</dbReference>
<dbReference type="EMBL" id="QJPH01000407">
    <property type="protein sequence ID" value="PZN74945.1"/>
    <property type="molecule type" value="Genomic_DNA"/>
</dbReference>
<gene>
    <name evidence="1" type="ORF">DM484_19970</name>
</gene>
<proteinExistence type="predicted"/>
<comment type="caution">
    <text evidence="1">The sequence shown here is derived from an EMBL/GenBank/DDBJ whole genome shotgun (WGS) entry which is preliminary data.</text>
</comment>
<evidence type="ECO:0000313" key="1">
    <source>
        <dbReference type="EMBL" id="PZN74945.1"/>
    </source>
</evidence>
<sequence>MGLKNKIGAFFGNTNSILPLLRSNPGTAMKSYGIVIADNGLVIDSQLGGSCALTLQQHPDYPRNYILQAVAGAGDWYIPYHNGSAHYCDVPKAQPNGTLVVTASMTGCALEVRDIGLSNRFYHDADGQNMPNEYANAQKFRADSAAYSGQGEVGLTKSNNYRARSTDQKYFSGTYLHTIICVKRGANWRVYNNCFFAKTVSDLNSGNIIKTSGRQLQTGIPHFLGEFLDA</sequence>
<reference evidence="1 2" key="1">
    <citation type="journal article" date="2018" name="Aquat. Microb. Ecol.">
        <title>Gammaproteobacterial methanotrophs dominate.</title>
        <authorList>
            <person name="Rissanen A.J."/>
            <person name="Saarenheimo J."/>
            <person name="Tiirola M."/>
            <person name="Peura S."/>
            <person name="Aalto S.L."/>
            <person name="Karvinen A."/>
            <person name="Nykanen H."/>
        </authorList>
    </citation>
    <scope>NUCLEOTIDE SEQUENCE [LARGE SCALE GENOMIC DNA]</scope>
    <source>
        <strain evidence="1">AMbin10</strain>
    </source>
</reference>
<protein>
    <submittedName>
        <fullName evidence="1">Uncharacterized protein</fullName>
    </submittedName>
</protein>
<accession>A0A2W4QS82</accession>
<dbReference type="AlphaFoldDB" id="A0A2W4QS82"/>
<evidence type="ECO:0000313" key="2">
    <source>
        <dbReference type="Proteomes" id="UP000249396"/>
    </source>
</evidence>
<name>A0A2W4QS82_9GAMM</name>
<organism evidence="1 2">
    <name type="scientific">Candidatus Methylumidiphilus alinenensis</name>
    <dbReference type="NCBI Taxonomy" id="2202197"/>
    <lineage>
        <taxon>Bacteria</taxon>
        <taxon>Pseudomonadati</taxon>
        <taxon>Pseudomonadota</taxon>
        <taxon>Gammaproteobacteria</taxon>
        <taxon>Methylococcales</taxon>
        <taxon>Candidatus Methylumidiphilus</taxon>
    </lineage>
</organism>